<evidence type="ECO:0000313" key="4">
    <source>
        <dbReference type="Proteomes" id="UP000002051"/>
    </source>
</evidence>
<feature type="transmembrane region" description="Helical" evidence="1">
    <location>
        <begin position="173"/>
        <end position="192"/>
    </location>
</feature>
<proteinExistence type="predicted"/>
<keyword evidence="1 2" id="KW-0812">Transmembrane</keyword>
<dbReference type="Proteomes" id="UP000002051">
    <property type="component" value="Chromosome 2"/>
</dbReference>
<dbReference type="AlphaFoldDB" id="G7IPA3"/>
<reference evidence="2 4" key="1">
    <citation type="journal article" date="2011" name="Nature">
        <title>The Medicago genome provides insight into the evolution of rhizobial symbioses.</title>
        <authorList>
            <person name="Young N.D."/>
            <person name="Debelle F."/>
            <person name="Oldroyd G.E."/>
            <person name="Geurts R."/>
            <person name="Cannon S.B."/>
            <person name="Udvardi M.K."/>
            <person name="Benedito V.A."/>
            <person name="Mayer K.F."/>
            <person name="Gouzy J."/>
            <person name="Schoof H."/>
            <person name="Van de Peer Y."/>
            <person name="Proost S."/>
            <person name="Cook D.R."/>
            <person name="Meyers B.C."/>
            <person name="Spannagl M."/>
            <person name="Cheung F."/>
            <person name="De Mita S."/>
            <person name="Krishnakumar V."/>
            <person name="Gundlach H."/>
            <person name="Zhou S."/>
            <person name="Mudge J."/>
            <person name="Bharti A.K."/>
            <person name="Murray J.D."/>
            <person name="Naoumkina M.A."/>
            <person name="Rosen B."/>
            <person name="Silverstein K.A."/>
            <person name="Tang H."/>
            <person name="Rombauts S."/>
            <person name="Zhao P.X."/>
            <person name="Zhou P."/>
            <person name="Barbe V."/>
            <person name="Bardou P."/>
            <person name="Bechner M."/>
            <person name="Bellec A."/>
            <person name="Berger A."/>
            <person name="Berges H."/>
            <person name="Bidwell S."/>
            <person name="Bisseling T."/>
            <person name="Choisne N."/>
            <person name="Couloux A."/>
            <person name="Denny R."/>
            <person name="Deshpande S."/>
            <person name="Dai X."/>
            <person name="Doyle J.J."/>
            <person name="Dudez A.M."/>
            <person name="Farmer A.D."/>
            <person name="Fouteau S."/>
            <person name="Franken C."/>
            <person name="Gibelin C."/>
            <person name="Gish J."/>
            <person name="Goldstein S."/>
            <person name="Gonzalez A.J."/>
            <person name="Green P.J."/>
            <person name="Hallab A."/>
            <person name="Hartog M."/>
            <person name="Hua A."/>
            <person name="Humphray S.J."/>
            <person name="Jeong D.H."/>
            <person name="Jing Y."/>
            <person name="Jocker A."/>
            <person name="Kenton S.M."/>
            <person name="Kim D.J."/>
            <person name="Klee K."/>
            <person name="Lai H."/>
            <person name="Lang C."/>
            <person name="Lin S."/>
            <person name="Macmil S.L."/>
            <person name="Magdelenat G."/>
            <person name="Matthews L."/>
            <person name="McCorrison J."/>
            <person name="Monaghan E.L."/>
            <person name="Mun J.H."/>
            <person name="Najar F.Z."/>
            <person name="Nicholson C."/>
            <person name="Noirot C."/>
            <person name="O'Bleness M."/>
            <person name="Paule C.R."/>
            <person name="Poulain J."/>
            <person name="Prion F."/>
            <person name="Qin B."/>
            <person name="Qu C."/>
            <person name="Retzel E.F."/>
            <person name="Riddle C."/>
            <person name="Sallet E."/>
            <person name="Samain S."/>
            <person name="Samson N."/>
            <person name="Sanders I."/>
            <person name="Saurat O."/>
            <person name="Scarpelli C."/>
            <person name="Schiex T."/>
            <person name="Segurens B."/>
            <person name="Severin A.J."/>
            <person name="Sherrier D.J."/>
            <person name="Shi R."/>
            <person name="Sims S."/>
            <person name="Singer S.R."/>
            <person name="Sinharoy S."/>
            <person name="Sterck L."/>
            <person name="Viollet A."/>
            <person name="Wang B.B."/>
            <person name="Wang K."/>
            <person name="Wang M."/>
            <person name="Wang X."/>
            <person name="Warfsmann J."/>
            <person name="Weissenbach J."/>
            <person name="White D.D."/>
            <person name="White J.D."/>
            <person name="Wiley G.B."/>
            <person name="Wincker P."/>
            <person name="Xing Y."/>
            <person name="Yang L."/>
            <person name="Yao Z."/>
            <person name="Ying F."/>
            <person name="Zhai J."/>
            <person name="Zhou L."/>
            <person name="Zuber A."/>
            <person name="Denarie J."/>
            <person name="Dixon R.A."/>
            <person name="May G.D."/>
            <person name="Schwartz D.C."/>
            <person name="Rogers J."/>
            <person name="Quetier F."/>
            <person name="Town C.D."/>
            <person name="Roe B.A."/>
        </authorList>
    </citation>
    <scope>NUCLEOTIDE SEQUENCE [LARGE SCALE GENOMIC DNA]</scope>
    <source>
        <strain evidence="2">A17</strain>
        <strain evidence="3 4">cv. Jemalong A17</strain>
    </source>
</reference>
<protein>
    <submittedName>
        <fullName evidence="2">Transmembrane protein, putative</fullName>
    </submittedName>
</protein>
<feature type="transmembrane region" description="Helical" evidence="1">
    <location>
        <begin position="6"/>
        <end position="29"/>
    </location>
</feature>
<keyword evidence="1" id="KW-0472">Membrane</keyword>
<feature type="transmembrane region" description="Helical" evidence="1">
    <location>
        <begin position="50"/>
        <end position="70"/>
    </location>
</feature>
<organism evidence="2 4">
    <name type="scientific">Medicago truncatula</name>
    <name type="common">Barrel medic</name>
    <name type="synonym">Medicago tribuloides</name>
    <dbReference type="NCBI Taxonomy" id="3880"/>
    <lineage>
        <taxon>Eukaryota</taxon>
        <taxon>Viridiplantae</taxon>
        <taxon>Streptophyta</taxon>
        <taxon>Embryophyta</taxon>
        <taxon>Tracheophyta</taxon>
        <taxon>Spermatophyta</taxon>
        <taxon>Magnoliopsida</taxon>
        <taxon>eudicotyledons</taxon>
        <taxon>Gunneridae</taxon>
        <taxon>Pentapetalae</taxon>
        <taxon>rosids</taxon>
        <taxon>fabids</taxon>
        <taxon>Fabales</taxon>
        <taxon>Fabaceae</taxon>
        <taxon>Papilionoideae</taxon>
        <taxon>50 kb inversion clade</taxon>
        <taxon>NPAAA clade</taxon>
        <taxon>Hologalegina</taxon>
        <taxon>IRL clade</taxon>
        <taxon>Trifolieae</taxon>
        <taxon>Medicago</taxon>
    </lineage>
</organism>
<feature type="transmembrane region" description="Helical" evidence="1">
    <location>
        <begin position="112"/>
        <end position="133"/>
    </location>
</feature>
<evidence type="ECO:0000313" key="3">
    <source>
        <dbReference type="EnsemblPlants" id="AES64513"/>
    </source>
</evidence>
<gene>
    <name evidence="2" type="ordered locus">MTR_2g026240</name>
</gene>
<dbReference type="EnsemblPlants" id="AES64513">
    <property type="protein sequence ID" value="AES64513"/>
    <property type="gene ID" value="MTR_2g026240"/>
</dbReference>
<feature type="transmembrane region" description="Helical" evidence="1">
    <location>
        <begin position="82"/>
        <end position="105"/>
    </location>
</feature>
<reference evidence="3" key="3">
    <citation type="submission" date="2015-04" db="UniProtKB">
        <authorList>
            <consortium name="EnsemblPlants"/>
        </authorList>
    </citation>
    <scope>IDENTIFICATION</scope>
    <source>
        <strain evidence="3">cv. Jemalong A17</strain>
    </source>
</reference>
<sequence length="280" mass="31085">MVGDSHPPVVLVVVVVCGCCHGVGWRYFISHIRFSRRFSFSFRPSLDIGTFMNSFLHFDLVLVGVCYWFAPEVCSYSGVGGSLLTPAVLWWVVLVDSVAPAVLAFSPFCLRCLVVVEGLVCKRFVFAVAVINIPSNSLWGMIVVVVLFVLFGSCVFVPCFFLGEGLVLVSRWFLVIVPSSLSSKLLCAFPTSPSSSVFSRQCSLGLQRVVQLWWILYLDGWRFSPPRRKTVQWGPEGGAKTMFVAVLVVVDFVACFWFVFVRAGSICAIFSSFLSYEFGI</sequence>
<keyword evidence="1" id="KW-1133">Transmembrane helix</keyword>
<accession>G7IPA3</accession>
<accession>A0A0C3UZH4</accession>
<evidence type="ECO:0000313" key="2">
    <source>
        <dbReference type="EMBL" id="AES64513.2"/>
    </source>
</evidence>
<reference evidence="2 4" key="2">
    <citation type="journal article" date="2014" name="BMC Genomics">
        <title>An improved genome release (version Mt4.0) for the model legume Medicago truncatula.</title>
        <authorList>
            <person name="Tang H."/>
            <person name="Krishnakumar V."/>
            <person name="Bidwell S."/>
            <person name="Rosen B."/>
            <person name="Chan A."/>
            <person name="Zhou S."/>
            <person name="Gentzbittel L."/>
            <person name="Childs K.L."/>
            <person name="Yandell M."/>
            <person name="Gundlach H."/>
            <person name="Mayer K.F."/>
            <person name="Schwartz D.C."/>
            <person name="Town C.D."/>
        </authorList>
    </citation>
    <scope>GENOME REANNOTATION</scope>
    <source>
        <strain evidence="3 4">cv. Jemalong A17</strain>
    </source>
</reference>
<keyword evidence="4" id="KW-1185">Reference proteome</keyword>
<evidence type="ECO:0000256" key="1">
    <source>
        <dbReference type="SAM" id="Phobius"/>
    </source>
</evidence>
<feature type="transmembrane region" description="Helical" evidence="1">
    <location>
        <begin position="242"/>
        <end position="274"/>
    </location>
</feature>
<name>G7IPA3_MEDTR</name>
<feature type="transmembrane region" description="Helical" evidence="1">
    <location>
        <begin position="139"/>
        <end position="161"/>
    </location>
</feature>
<dbReference type="HOGENOM" id="CLU_995225_0_0_1"/>
<dbReference type="PaxDb" id="3880-AES64513"/>
<dbReference type="EMBL" id="CM001218">
    <property type="protein sequence ID" value="AES64513.2"/>
    <property type="molecule type" value="Genomic_DNA"/>
</dbReference>